<protein>
    <submittedName>
        <fullName evidence="9">Cytochrome c biogenesis heme-transporting ATPase CcmA</fullName>
    </submittedName>
</protein>
<reference evidence="9 10" key="1">
    <citation type="submission" date="2018-08" db="EMBL/GenBank/DDBJ databases">
        <title>Achromobacter xylosoxidans Genome sequencing and assembly.</title>
        <authorList>
            <person name="Wang R."/>
            <person name="Rensing C."/>
            <person name="Li Y."/>
        </authorList>
    </citation>
    <scope>NUCLEOTIDE SEQUENCE [LARGE SCALE GENOMIC DNA]</scope>
    <source>
        <strain evidence="9 10">GD003A</strain>
    </source>
</reference>
<dbReference type="InterPro" id="IPR005895">
    <property type="entry name" value="ABC_transptr_haem_export_CcmA"/>
</dbReference>
<dbReference type="Proteomes" id="UP000285324">
    <property type="component" value="Unassembled WGS sequence"/>
</dbReference>
<dbReference type="GO" id="GO:0017004">
    <property type="term" value="P:cytochrome complex assembly"/>
    <property type="evidence" value="ECO:0007669"/>
    <property type="project" value="UniProtKB-KW"/>
</dbReference>
<dbReference type="AlphaFoldDB" id="A0A424WK07"/>
<dbReference type="SMART" id="SM00382">
    <property type="entry name" value="AAA"/>
    <property type="match status" value="1"/>
</dbReference>
<keyword evidence="5" id="KW-0067">ATP-binding</keyword>
<evidence type="ECO:0000256" key="2">
    <source>
        <dbReference type="ARBA" id="ARBA00022475"/>
    </source>
</evidence>
<proteinExistence type="predicted"/>
<dbReference type="GO" id="GO:0016887">
    <property type="term" value="F:ATP hydrolysis activity"/>
    <property type="evidence" value="ECO:0007669"/>
    <property type="project" value="InterPro"/>
</dbReference>
<dbReference type="RefSeq" id="WP_118931564.1">
    <property type="nucleotide sequence ID" value="NZ_CP061008.1"/>
</dbReference>
<evidence type="ECO:0000256" key="3">
    <source>
        <dbReference type="ARBA" id="ARBA00022741"/>
    </source>
</evidence>
<dbReference type="GO" id="GO:0005524">
    <property type="term" value="F:ATP binding"/>
    <property type="evidence" value="ECO:0007669"/>
    <property type="project" value="UniProtKB-KW"/>
</dbReference>
<dbReference type="Pfam" id="PF00005">
    <property type="entry name" value="ABC_tran"/>
    <property type="match status" value="1"/>
</dbReference>
<dbReference type="InterPro" id="IPR017871">
    <property type="entry name" value="ABC_transporter-like_CS"/>
</dbReference>
<keyword evidence="4" id="KW-0201">Cytochrome c-type biogenesis</keyword>
<dbReference type="EMBL" id="QVXO01000002">
    <property type="protein sequence ID" value="RPJ93610.1"/>
    <property type="molecule type" value="Genomic_DNA"/>
</dbReference>
<keyword evidence="1" id="KW-0813">Transport</keyword>
<dbReference type="NCBIfam" id="TIGR01189">
    <property type="entry name" value="ccmA"/>
    <property type="match status" value="1"/>
</dbReference>
<organism evidence="9 10">
    <name type="scientific">Alcaligenes xylosoxydans xylosoxydans</name>
    <name type="common">Achromobacter xylosoxidans</name>
    <dbReference type="NCBI Taxonomy" id="85698"/>
    <lineage>
        <taxon>Bacteria</taxon>
        <taxon>Pseudomonadati</taxon>
        <taxon>Pseudomonadota</taxon>
        <taxon>Betaproteobacteria</taxon>
        <taxon>Burkholderiales</taxon>
        <taxon>Alcaligenaceae</taxon>
        <taxon>Achromobacter</taxon>
    </lineage>
</organism>
<dbReference type="PROSITE" id="PS00211">
    <property type="entry name" value="ABC_TRANSPORTER_1"/>
    <property type="match status" value="1"/>
</dbReference>
<dbReference type="PANTHER" id="PTHR43499">
    <property type="entry name" value="ABC TRANSPORTER I FAMILY MEMBER 1"/>
    <property type="match status" value="1"/>
</dbReference>
<keyword evidence="2" id="KW-1003">Cell membrane</keyword>
<dbReference type="InterPro" id="IPR003439">
    <property type="entry name" value="ABC_transporter-like_ATP-bd"/>
</dbReference>
<dbReference type="Gene3D" id="3.40.50.300">
    <property type="entry name" value="P-loop containing nucleotide triphosphate hydrolases"/>
    <property type="match status" value="1"/>
</dbReference>
<dbReference type="OrthoDB" id="9800654at2"/>
<comment type="caution">
    <text evidence="9">The sequence shown here is derived from an EMBL/GenBank/DDBJ whole genome shotgun (WGS) entry which is preliminary data.</text>
</comment>
<evidence type="ECO:0000313" key="10">
    <source>
        <dbReference type="Proteomes" id="UP000285324"/>
    </source>
</evidence>
<dbReference type="InterPro" id="IPR003593">
    <property type="entry name" value="AAA+_ATPase"/>
</dbReference>
<name>A0A424WK07_ALCXX</name>
<dbReference type="InterPro" id="IPR027417">
    <property type="entry name" value="P-loop_NTPase"/>
</dbReference>
<evidence type="ECO:0000256" key="6">
    <source>
        <dbReference type="ARBA" id="ARBA00022967"/>
    </source>
</evidence>
<evidence type="ECO:0000256" key="4">
    <source>
        <dbReference type="ARBA" id="ARBA00022748"/>
    </source>
</evidence>
<evidence type="ECO:0000256" key="1">
    <source>
        <dbReference type="ARBA" id="ARBA00022448"/>
    </source>
</evidence>
<accession>A0A424WK07</accession>
<evidence type="ECO:0000313" key="9">
    <source>
        <dbReference type="EMBL" id="RPJ93610.1"/>
    </source>
</evidence>
<evidence type="ECO:0000256" key="5">
    <source>
        <dbReference type="ARBA" id="ARBA00022840"/>
    </source>
</evidence>
<evidence type="ECO:0000259" key="8">
    <source>
        <dbReference type="PROSITE" id="PS50893"/>
    </source>
</evidence>
<dbReference type="GO" id="GO:0022857">
    <property type="term" value="F:transmembrane transporter activity"/>
    <property type="evidence" value="ECO:0007669"/>
    <property type="project" value="InterPro"/>
</dbReference>
<evidence type="ECO:0000256" key="7">
    <source>
        <dbReference type="ARBA" id="ARBA00023136"/>
    </source>
</evidence>
<dbReference type="NCBIfam" id="NF010061">
    <property type="entry name" value="PRK13538.1"/>
    <property type="match status" value="1"/>
</dbReference>
<dbReference type="SUPFAM" id="SSF52540">
    <property type="entry name" value="P-loop containing nucleoside triphosphate hydrolases"/>
    <property type="match status" value="1"/>
</dbReference>
<dbReference type="PANTHER" id="PTHR43499:SF1">
    <property type="entry name" value="ABC TRANSPORTER I FAMILY MEMBER 1"/>
    <property type="match status" value="1"/>
</dbReference>
<dbReference type="PROSITE" id="PS50893">
    <property type="entry name" value="ABC_TRANSPORTER_2"/>
    <property type="match status" value="1"/>
</dbReference>
<sequence>MLEAMDLGCMRAERPLFKQLTLRVAPGECLFVHGRNGSGKTSLLRILAGLARPARGKVLWQGLGISQSGSRYRSQFFYLGHADGLSGELSAIQNLRALQAASGDADRPAAIASALRDAGLESRQHLPIRALSAGQRRRAALARLLADFRPLWILDEPVTALDAAAHSWLARAMDRHLRDGGAIVATSHQEIALDHPHQQIRLGP</sequence>
<feature type="domain" description="ABC transporter" evidence="8">
    <location>
        <begin position="2"/>
        <end position="204"/>
    </location>
</feature>
<keyword evidence="7" id="KW-0472">Membrane</keyword>
<gene>
    <name evidence="9" type="primary">ccmA</name>
    <name evidence="9" type="ORF">DY367_02305</name>
</gene>
<keyword evidence="3" id="KW-0547">Nucleotide-binding</keyword>
<keyword evidence="6" id="KW-1278">Translocase</keyword>